<dbReference type="AlphaFoldDB" id="A0A0A8YAR3"/>
<sequence>MPPPQHERGSNYTRTYYDMYKSGSMLY</sequence>
<evidence type="ECO:0000313" key="1">
    <source>
        <dbReference type="EMBL" id="JAD22503.1"/>
    </source>
</evidence>
<dbReference type="EMBL" id="GBRH01275392">
    <property type="protein sequence ID" value="JAD22503.1"/>
    <property type="molecule type" value="Transcribed_RNA"/>
</dbReference>
<name>A0A0A8YAR3_ARUDO</name>
<protein>
    <submittedName>
        <fullName evidence="1">Uncharacterized protein</fullName>
    </submittedName>
</protein>
<reference evidence="1" key="1">
    <citation type="submission" date="2014-09" db="EMBL/GenBank/DDBJ databases">
        <authorList>
            <person name="Magalhaes I.L.F."/>
            <person name="Oliveira U."/>
            <person name="Santos F.R."/>
            <person name="Vidigal T.H.D.A."/>
            <person name="Brescovit A.D."/>
            <person name="Santos A.J."/>
        </authorList>
    </citation>
    <scope>NUCLEOTIDE SEQUENCE</scope>
    <source>
        <tissue evidence="1">Shoot tissue taken approximately 20 cm above the soil surface</tissue>
    </source>
</reference>
<accession>A0A0A8YAR3</accession>
<proteinExistence type="predicted"/>
<reference evidence="1" key="2">
    <citation type="journal article" date="2015" name="Data Brief">
        <title>Shoot transcriptome of the giant reed, Arundo donax.</title>
        <authorList>
            <person name="Barrero R.A."/>
            <person name="Guerrero F.D."/>
            <person name="Moolhuijzen P."/>
            <person name="Goolsby J.A."/>
            <person name="Tidwell J."/>
            <person name="Bellgard S.E."/>
            <person name="Bellgard M.I."/>
        </authorList>
    </citation>
    <scope>NUCLEOTIDE SEQUENCE</scope>
    <source>
        <tissue evidence="1">Shoot tissue taken approximately 20 cm above the soil surface</tissue>
    </source>
</reference>
<organism evidence="1">
    <name type="scientific">Arundo donax</name>
    <name type="common">Giant reed</name>
    <name type="synonym">Donax arundinaceus</name>
    <dbReference type="NCBI Taxonomy" id="35708"/>
    <lineage>
        <taxon>Eukaryota</taxon>
        <taxon>Viridiplantae</taxon>
        <taxon>Streptophyta</taxon>
        <taxon>Embryophyta</taxon>
        <taxon>Tracheophyta</taxon>
        <taxon>Spermatophyta</taxon>
        <taxon>Magnoliopsida</taxon>
        <taxon>Liliopsida</taxon>
        <taxon>Poales</taxon>
        <taxon>Poaceae</taxon>
        <taxon>PACMAD clade</taxon>
        <taxon>Arundinoideae</taxon>
        <taxon>Arundineae</taxon>
        <taxon>Arundo</taxon>
    </lineage>
</organism>